<evidence type="ECO:0000256" key="2">
    <source>
        <dbReference type="ARBA" id="ARBA00022692"/>
    </source>
</evidence>
<keyword evidence="3 5" id="KW-1133">Transmembrane helix</keyword>
<feature type="transmembrane region" description="Helical" evidence="5">
    <location>
        <begin position="38"/>
        <end position="62"/>
    </location>
</feature>
<evidence type="ECO:0000256" key="3">
    <source>
        <dbReference type="ARBA" id="ARBA00022989"/>
    </source>
</evidence>
<dbReference type="PANTHER" id="PTHR23423">
    <property type="entry name" value="ORGANIC SOLUTE TRANSPORTER-RELATED"/>
    <property type="match status" value="1"/>
</dbReference>
<feature type="transmembrane region" description="Helical" evidence="5">
    <location>
        <begin position="104"/>
        <end position="124"/>
    </location>
</feature>
<feature type="transmembrane region" description="Helical" evidence="5">
    <location>
        <begin position="77"/>
        <end position="97"/>
    </location>
</feature>
<feature type="non-terminal residue" evidence="6">
    <location>
        <position position="339"/>
    </location>
</feature>
<evidence type="ECO:0000256" key="5">
    <source>
        <dbReference type="SAM" id="Phobius"/>
    </source>
</evidence>
<organism evidence="6 7">
    <name type="scientific">Pristionchus mayeri</name>
    <dbReference type="NCBI Taxonomy" id="1317129"/>
    <lineage>
        <taxon>Eukaryota</taxon>
        <taxon>Metazoa</taxon>
        <taxon>Ecdysozoa</taxon>
        <taxon>Nematoda</taxon>
        <taxon>Chromadorea</taxon>
        <taxon>Rhabditida</taxon>
        <taxon>Rhabditina</taxon>
        <taxon>Diplogasteromorpha</taxon>
        <taxon>Diplogasteroidea</taxon>
        <taxon>Neodiplogasteridae</taxon>
        <taxon>Pristionchus</taxon>
    </lineage>
</organism>
<evidence type="ECO:0000256" key="4">
    <source>
        <dbReference type="ARBA" id="ARBA00023136"/>
    </source>
</evidence>
<dbReference type="AlphaFoldDB" id="A0AAN4ZCT4"/>
<dbReference type="GO" id="GO:0016020">
    <property type="term" value="C:membrane"/>
    <property type="evidence" value="ECO:0007669"/>
    <property type="project" value="UniProtKB-SubCell"/>
</dbReference>
<protein>
    <submittedName>
        <fullName evidence="6">Uncharacterized protein</fullName>
    </submittedName>
</protein>
<gene>
    <name evidence="6" type="ORF">PMAYCL1PPCAC_07779</name>
</gene>
<proteinExistence type="predicted"/>
<keyword evidence="2 5" id="KW-0812">Transmembrane</keyword>
<reference evidence="7" key="1">
    <citation type="submission" date="2022-10" db="EMBL/GenBank/DDBJ databases">
        <title>Genome assembly of Pristionchus species.</title>
        <authorList>
            <person name="Yoshida K."/>
            <person name="Sommer R.J."/>
        </authorList>
    </citation>
    <scope>NUCLEOTIDE SEQUENCE [LARGE SCALE GENOMIC DNA]</scope>
    <source>
        <strain evidence="7">RS5460</strain>
    </source>
</reference>
<keyword evidence="4 5" id="KW-0472">Membrane</keyword>
<accession>A0AAN4ZCT4</accession>
<evidence type="ECO:0000256" key="1">
    <source>
        <dbReference type="ARBA" id="ARBA00004141"/>
    </source>
</evidence>
<sequence length="339" mass="37434">SSIPGLSPAQISALSRMNHSVLIKAPPASDFFKALSGVYLAFFIVAALLTLLVTIVCMKMLVEVFMKIKNEYVQVDLYWLLSSPMIVCWICFLGICFPRSSGILYAFGLAVVVMALATTITLFARLYGGREGLTEYLLSHDRNMNFATSPFCCCCSCLPIATPTVKNIRLFSLLVDQTPIVRIVLAIALLIISMEGTPLNDPASTILNIIGVISTLIAQYAAHVIMSMGEDDLNESGFALLFKCMNIAQTVYSLQRFILEMIGDNDGFPDLPPMTAETISAFWFFVGMIGWYTVISIAFALRIRPGKSSFFDDEKHNKSTRTRIQIVPSNSQITQIELT</sequence>
<evidence type="ECO:0000313" key="7">
    <source>
        <dbReference type="Proteomes" id="UP001328107"/>
    </source>
</evidence>
<keyword evidence="7" id="KW-1185">Reference proteome</keyword>
<dbReference type="SMART" id="SM01417">
    <property type="entry name" value="Solute_trans_a"/>
    <property type="match status" value="1"/>
</dbReference>
<comment type="caution">
    <text evidence="6">The sequence shown here is derived from an EMBL/GenBank/DDBJ whole genome shotgun (WGS) entry which is preliminary data.</text>
</comment>
<dbReference type="Pfam" id="PF03619">
    <property type="entry name" value="Solute_trans_a"/>
    <property type="match status" value="1"/>
</dbReference>
<feature type="transmembrane region" description="Helical" evidence="5">
    <location>
        <begin position="206"/>
        <end position="226"/>
    </location>
</feature>
<evidence type="ECO:0000313" key="6">
    <source>
        <dbReference type="EMBL" id="GMR37584.1"/>
    </source>
</evidence>
<feature type="non-terminal residue" evidence="6">
    <location>
        <position position="1"/>
    </location>
</feature>
<comment type="subcellular location">
    <subcellularLocation>
        <location evidence="1">Membrane</location>
        <topology evidence="1">Multi-pass membrane protein</topology>
    </subcellularLocation>
</comment>
<dbReference type="InterPro" id="IPR005178">
    <property type="entry name" value="Ostalpha/TMEM184C"/>
</dbReference>
<feature type="transmembrane region" description="Helical" evidence="5">
    <location>
        <begin position="173"/>
        <end position="194"/>
    </location>
</feature>
<feature type="transmembrane region" description="Helical" evidence="5">
    <location>
        <begin position="279"/>
        <end position="301"/>
    </location>
</feature>
<feature type="transmembrane region" description="Helical" evidence="5">
    <location>
        <begin position="238"/>
        <end position="259"/>
    </location>
</feature>
<dbReference type="Proteomes" id="UP001328107">
    <property type="component" value="Unassembled WGS sequence"/>
</dbReference>
<name>A0AAN4ZCT4_9BILA</name>
<dbReference type="EMBL" id="BTRK01000002">
    <property type="protein sequence ID" value="GMR37584.1"/>
    <property type="molecule type" value="Genomic_DNA"/>
</dbReference>